<protein>
    <submittedName>
        <fullName evidence="1">Uncharacterized protein</fullName>
    </submittedName>
</protein>
<proteinExistence type="predicted"/>
<name>A0ACC2PSW7_9HYME</name>
<sequence>MALFFWVKLENGSVHVVPSNWLKEMGPMLITGVAWPVEASAEEKWRLARERQIPGQDWGFMAMRQILASTDAYDDSEAEVAALKAAFSPRPISDDDEHSDNDEGIFEAGLSSLSGGNSADSGFCGSSAPSDLYECLDIGEPSPKRRQFSIEDGQSLDEEDLFGPRNLEQRVMKAPTAKLLLTVRLASEDRTQRNEWLTELMFKLPADIGDGITSEVIIEVMPKDDCVVVENEDDVQVAPTSACRVAWAKGVPRESFDDPHLGGVLRNVLAGDRNVGQHKSSLARRRSNSI</sequence>
<evidence type="ECO:0000313" key="1">
    <source>
        <dbReference type="EMBL" id="KAJ8685916.1"/>
    </source>
</evidence>
<dbReference type="Proteomes" id="UP001239111">
    <property type="component" value="Chromosome 1"/>
</dbReference>
<organism evidence="1 2">
    <name type="scientific">Eretmocerus hayati</name>
    <dbReference type="NCBI Taxonomy" id="131215"/>
    <lineage>
        <taxon>Eukaryota</taxon>
        <taxon>Metazoa</taxon>
        <taxon>Ecdysozoa</taxon>
        <taxon>Arthropoda</taxon>
        <taxon>Hexapoda</taxon>
        <taxon>Insecta</taxon>
        <taxon>Pterygota</taxon>
        <taxon>Neoptera</taxon>
        <taxon>Endopterygota</taxon>
        <taxon>Hymenoptera</taxon>
        <taxon>Apocrita</taxon>
        <taxon>Proctotrupomorpha</taxon>
        <taxon>Chalcidoidea</taxon>
        <taxon>Aphelinidae</taxon>
        <taxon>Aphelininae</taxon>
        <taxon>Eretmocerus</taxon>
    </lineage>
</organism>
<gene>
    <name evidence="1" type="ORF">QAD02_021709</name>
</gene>
<accession>A0ACC2PSW7</accession>
<comment type="caution">
    <text evidence="1">The sequence shown here is derived from an EMBL/GenBank/DDBJ whole genome shotgun (WGS) entry which is preliminary data.</text>
</comment>
<evidence type="ECO:0000313" key="2">
    <source>
        <dbReference type="Proteomes" id="UP001239111"/>
    </source>
</evidence>
<reference evidence="1" key="1">
    <citation type="submission" date="2023-04" db="EMBL/GenBank/DDBJ databases">
        <title>A chromosome-level genome assembly of the parasitoid wasp Eretmocerus hayati.</title>
        <authorList>
            <person name="Zhong Y."/>
            <person name="Liu S."/>
            <person name="Liu Y."/>
        </authorList>
    </citation>
    <scope>NUCLEOTIDE SEQUENCE</scope>
    <source>
        <strain evidence="1">ZJU_SS_LIU_2023</strain>
    </source>
</reference>
<dbReference type="EMBL" id="CM056741">
    <property type="protein sequence ID" value="KAJ8685916.1"/>
    <property type="molecule type" value="Genomic_DNA"/>
</dbReference>
<keyword evidence="2" id="KW-1185">Reference proteome</keyword>